<evidence type="ECO:0000313" key="2">
    <source>
        <dbReference type="EMBL" id="KAH9322012.1"/>
    </source>
</evidence>
<feature type="domain" description="AB hydrolase-1" evidence="1">
    <location>
        <begin position="212"/>
        <end position="469"/>
    </location>
</feature>
<reference evidence="2 3" key="1">
    <citation type="journal article" date="2021" name="Nat. Plants">
        <title>The Taxus genome provides insights into paclitaxel biosynthesis.</title>
        <authorList>
            <person name="Xiong X."/>
            <person name="Gou J."/>
            <person name="Liao Q."/>
            <person name="Li Y."/>
            <person name="Zhou Q."/>
            <person name="Bi G."/>
            <person name="Li C."/>
            <person name="Du R."/>
            <person name="Wang X."/>
            <person name="Sun T."/>
            <person name="Guo L."/>
            <person name="Liang H."/>
            <person name="Lu P."/>
            <person name="Wu Y."/>
            <person name="Zhang Z."/>
            <person name="Ro D.K."/>
            <person name="Shang Y."/>
            <person name="Huang S."/>
            <person name="Yan J."/>
        </authorList>
    </citation>
    <scope>NUCLEOTIDE SEQUENCE [LARGE SCALE GENOMIC DNA]</scope>
    <source>
        <strain evidence="2">Ta-2019</strain>
    </source>
</reference>
<dbReference type="Pfam" id="PF00561">
    <property type="entry name" value="Abhydrolase_1"/>
    <property type="match status" value="1"/>
</dbReference>
<dbReference type="PANTHER" id="PTHR43689">
    <property type="entry name" value="HYDROLASE"/>
    <property type="match status" value="1"/>
</dbReference>
<gene>
    <name evidence="2" type="ORF">KI387_016651</name>
</gene>
<dbReference type="PRINTS" id="PR00111">
    <property type="entry name" value="ABHYDROLASE"/>
</dbReference>
<dbReference type="EMBL" id="JAHRHJ020000003">
    <property type="protein sequence ID" value="KAH9322012.1"/>
    <property type="molecule type" value="Genomic_DNA"/>
</dbReference>
<dbReference type="OMA" id="IWKTSSC"/>
<evidence type="ECO:0000313" key="3">
    <source>
        <dbReference type="Proteomes" id="UP000824469"/>
    </source>
</evidence>
<dbReference type="AlphaFoldDB" id="A0AA38LIB7"/>
<dbReference type="InterPro" id="IPR029058">
    <property type="entry name" value="AB_hydrolase_fold"/>
</dbReference>
<dbReference type="InterPro" id="IPR000073">
    <property type="entry name" value="AB_hydrolase_1"/>
</dbReference>
<dbReference type="Gene3D" id="3.40.50.1820">
    <property type="entry name" value="alpha/beta hydrolase"/>
    <property type="match status" value="1"/>
</dbReference>
<sequence>MLMVLLQMGMVMVGNAVVGIVSYMVFTILDLVDPVLCVVYKLIDYLVEAEWKPCYCFSPQEDRSSRSRRSILAVNSLEGNTKIVCHCLTKVEMEGISETLYSRKPLFRELVMSTVFCFKKLRVFKALKPNNQRLRTSTVKHAFQVNSSTIVESLPAHKGHLQPPVPLTPRWSDCDCTTCASWHSSSKETLYVKVQGKGAELLDNNKAGASDVIFIHGFISSSTFWTETVFPNFSESAKSRYRLFAVDLLGFGRSPKPTDSLYTLTEHVDMIERSVLLPHRIKSFHVVAHSLGCIIALALAARFPGAVASLTLLAPPYFPVPVGLEGSDFVLRQLAPRKVWPPIAFGASVASWYEHVSRTVCLLICKHHRLWDFIAKQITRNRIKTFLIDGFMCHTHHSAWHTLHNVICGTASKMDAYLDMVKKQEECKVTVFHGRDDELLPAKCSEALKCRIPRAQLKIIDKTDHITIVVGRQKLFATELEEIWKDS</sequence>
<name>A0AA38LIB7_TAXCH</name>
<dbReference type="Proteomes" id="UP000824469">
    <property type="component" value="Unassembled WGS sequence"/>
</dbReference>
<protein>
    <recommendedName>
        <fullName evidence="1">AB hydrolase-1 domain-containing protein</fullName>
    </recommendedName>
</protein>
<proteinExistence type="predicted"/>
<dbReference type="PANTHER" id="PTHR43689:SF9">
    <property type="entry name" value="LYSOPHOSPHOLIPASE BODYGUARD 3-RELATED"/>
    <property type="match status" value="1"/>
</dbReference>
<accession>A0AA38LIB7</accession>
<evidence type="ECO:0000259" key="1">
    <source>
        <dbReference type="Pfam" id="PF00561"/>
    </source>
</evidence>
<comment type="caution">
    <text evidence="2">The sequence shown here is derived from an EMBL/GenBank/DDBJ whole genome shotgun (WGS) entry which is preliminary data.</text>
</comment>
<dbReference type="SUPFAM" id="SSF53474">
    <property type="entry name" value="alpha/beta-Hydrolases"/>
    <property type="match status" value="1"/>
</dbReference>
<keyword evidence="3" id="KW-1185">Reference proteome</keyword>
<organism evidence="2 3">
    <name type="scientific">Taxus chinensis</name>
    <name type="common">Chinese yew</name>
    <name type="synonym">Taxus wallichiana var. chinensis</name>
    <dbReference type="NCBI Taxonomy" id="29808"/>
    <lineage>
        <taxon>Eukaryota</taxon>
        <taxon>Viridiplantae</taxon>
        <taxon>Streptophyta</taxon>
        <taxon>Embryophyta</taxon>
        <taxon>Tracheophyta</taxon>
        <taxon>Spermatophyta</taxon>
        <taxon>Pinopsida</taxon>
        <taxon>Pinidae</taxon>
        <taxon>Conifers II</taxon>
        <taxon>Cupressales</taxon>
        <taxon>Taxaceae</taxon>
        <taxon>Taxus</taxon>
    </lineage>
</organism>